<proteinExistence type="predicted"/>
<feature type="region of interest" description="Disordered" evidence="1">
    <location>
        <begin position="1"/>
        <end position="41"/>
    </location>
</feature>
<dbReference type="InterPro" id="IPR055768">
    <property type="entry name" value="DUF7344"/>
</dbReference>
<evidence type="ECO:0000313" key="4">
    <source>
        <dbReference type="EMBL" id="AUX08781.1"/>
    </source>
</evidence>
<dbReference type="Proteomes" id="UP000263012">
    <property type="component" value="Chromosome"/>
</dbReference>
<organism evidence="4 5">
    <name type="scientific">Halalkaliarchaeum desulfuricum</name>
    <dbReference type="NCBI Taxonomy" id="2055893"/>
    <lineage>
        <taxon>Archaea</taxon>
        <taxon>Methanobacteriati</taxon>
        <taxon>Methanobacteriota</taxon>
        <taxon>Stenosarchaea group</taxon>
        <taxon>Halobacteria</taxon>
        <taxon>Halobacteriales</taxon>
        <taxon>Haloferacaceae</taxon>
        <taxon>Halalkaliarchaeum</taxon>
    </lineage>
</organism>
<feature type="domain" description="DUF7344" evidence="3">
    <location>
        <begin position="41"/>
        <end position="117"/>
    </location>
</feature>
<keyword evidence="2" id="KW-1133">Transmembrane helix</keyword>
<gene>
    <name evidence="4" type="ORF">AArcSl_1147</name>
</gene>
<evidence type="ECO:0000256" key="2">
    <source>
        <dbReference type="SAM" id="Phobius"/>
    </source>
</evidence>
<protein>
    <recommendedName>
        <fullName evidence="3">DUF7344 domain-containing protein</fullName>
    </recommendedName>
</protein>
<feature type="transmembrane region" description="Helical" evidence="2">
    <location>
        <begin position="172"/>
        <end position="190"/>
    </location>
</feature>
<evidence type="ECO:0000313" key="5">
    <source>
        <dbReference type="Proteomes" id="UP000263012"/>
    </source>
</evidence>
<dbReference type="KEGG" id="hdf:AArcSl_1147"/>
<reference evidence="5" key="1">
    <citation type="submission" date="2017-11" db="EMBL/GenBank/DDBJ databases">
        <title>Phenotypic and genomic properties of facultatively anaerobic sulfur-reducing natronoarchaea from hypersaline soda lakes.</title>
        <authorList>
            <person name="Sorokin D.Y."/>
            <person name="Kublanov I.V."/>
            <person name="Roman P."/>
            <person name="Sinninghe Damste J.S."/>
            <person name="Golyshin P.N."/>
            <person name="Rojo D."/>
            <person name="Ciordia S."/>
            <person name="Mena M.D.C."/>
            <person name="Ferrer M."/>
            <person name="Messina E."/>
            <person name="Smedile F."/>
            <person name="La Spada G."/>
            <person name="La Cono V."/>
            <person name="Yakimov M.M."/>
        </authorList>
    </citation>
    <scope>NUCLEOTIDE SEQUENCE [LARGE SCALE GENOMIC DNA]</scope>
    <source>
        <strain evidence="5">AArc-Sl</strain>
    </source>
</reference>
<feature type="transmembrane region" description="Helical" evidence="2">
    <location>
        <begin position="143"/>
        <end position="166"/>
    </location>
</feature>
<name>A0A343TI59_9EURY</name>
<feature type="compositionally biased region" description="Low complexity" evidence="1">
    <location>
        <begin position="12"/>
        <end position="26"/>
    </location>
</feature>
<dbReference type="AlphaFoldDB" id="A0A343TI59"/>
<dbReference type="Gene3D" id="1.10.10.10">
    <property type="entry name" value="Winged helix-like DNA-binding domain superfamily/Winged helix DNA-binding domain"/>
    <property type="match status" value="1"/>
</dbReference>
<dbReference type="GeneID" id="37877493"/>
<evidence type="ECO:0000259" key="3">
    <source>
        <dbReference type="Pfam" id="PF24035"/>
    </source>
</evidence>
<dbReference type="EMBL" id="CP025066">
    <property type="protein sequence ID" value="AUX08781.1"/>
    <property type="molecule type" value="Genomic_DNA"/>
</dbReference>
<dbReference type="InterPro" id="IPR036388">
    <property type="entry name" value="WH-like_DNA-bd_sf"/>
</dbReference>
<keyword evidence="2" id="KW-0472">Membrane</keyword>
<sequence length="200" mass="21232">MTTGGAEPSAKGATETEGATASGSTAREGADAGNLAETEIHDVLRNERRRLALERLSERSEPTSVSDLAEHVAAMETGERPPPGNLRQSVYVSLHQTHLPKLDDLGIVDYDTDEKTVDLTDQADQVTVYLEVVPRYGLSRNELYLGLAVLGILLTLSAALGVPGFAAVAPGTWALVALALIAIAATFYTAKQGETVFDRL</sequence>
<accession>A0A343TI59</accession>
<evidence type="ECO:0000256" key="1">
    <source>
        <dbReference type="SAM" id="MobiDB-lite"/>
    </source>
</evidence>
<dbReference type="Pfam" id="PF24035">
    <property type="entry name" value="DUF7344"/>
    <property type="match status" value="1"/>
</dbReference>
<keyword evidence="2" id="KW-0812">Transmembrane</keyword>
<dbReference type="RefSeq" id="WP_245883375.1">
    <property type="nucleotide sequence ID" value="NZ_CP025066.1"/>
</dbReference>
<keyword evidence="5" id="KW-1185">Reference proteome</keyword>